<sequence>MRESVKSEHQRKQLFVKESAMNHDYERDASSEEVIADALTDKCKCGSTTHRRTSHKSCPLRRTCDTATGIL</sequence>
<dbReference type="InParanoid" id="A0A1X7TWI9"/>
<evidence type="ECO:0000313" key="1">
    <source>
        <dbReference type="EnsemblMetazoa" id="Aqu2.1.19306_001"/>
    </source>
</evidence>
<dbReference type="EnsemblMetazoa" id="Aqu2.1.19306_001">
    <property type="protein sequence ID" value="Aqu2.1.19306_001"/>
    <property type="gene ID" value="Aqu2.1.19306"/>
</dbReference>
<protein>
    <submittedName>
        <fullName evidence="1">Uncharacterized protein</fullName>
    </submittedName>
</protein>
<organism evidence="1">
    <name type="scientific">Amphimedon queenslandica</name>
    <name type="common">Sponge</name>
    <dbReference type="NCBI Taxonomy" id="400682"/>
    <lineage>
        <taxon>Eukaryota</taxon>
        <taxon>Metazoa</taxon>
        <taxon>Porifera</taxon>
        <taxon>Demospongiae</taxon>
        <taxon>Heteroscleromorpha</taxon>
        <taxon>Haplosclerida</taxon>
        <taxon>Niphatidae</taxon>
        <taxon>Amphimedon</taxon>
    </lineage>
</organism>
<reference evidence="1" key="1">
    <citation type="submission" date="2017-05" db="UniProtKB">
        <authorList>
            <consortium name="EnsemblMetazoa"/>
        </authorList>
    </citation>
    <scope>IDENTIFICATION</scope>
</reference>
<dbReference type="AlphaFoldDB" id="A0A1X7TWI9"/>
<proteinExistence type="predicted"/>
<accession>A0A1X7TWI9</accession>
<name>A0A1X7TWI9_AMPQE</name>